<organism evidence="1 2">
    <name type="scientific">Coemansia linderi</name>
    <dbReference type="NCBI Taxonomy" id="2663919"/>
    <lineage>
        <taxon>Eukaryota</taxon>
        <taxon>Fungi</taxon>
        <taxon>Fungi incertae sedis</taxon>
        <taxon>Zoopagomycota</taxon>
        <taxon>Kickxellomycotina</taxon>
        <taxon>Kickxellomycetes</taxon>
        <taxon>Kickxellales</taxon>
        <taxon>Kickxellaceae</taxon>
        <taxon>Coemansia</taxon>
    </lineage>
</organism>
<sequence>MIGAPTERIWPGFRQLPMAPLLHIAKNKPLNNLKLAVPHVSTNTILLLNALLTYDPKKRLSVHAALDHPYFYEMPTGTDPPSNQVNGMRRRRGQLTRQSVFPSRRNWTLYSSPVMTVHQFNKQTSTPAPSSSYARHYLTKHVQVRHGSQATSNAAMAKQGEATKDITTAQLSSYK</sequence>
<dbReference type="Proteomes" id="UP001140066">
    <property type="component" value="Unassembled WGS sequence"/>
</dbReference>
<proteinExistence type="predicted"/>
<comment type="caution">
    <text evidence="1">The sequence shown here is derived from an EMBL/GenBank/DDBJ whole genome shotgun (WGS) entry which is preliminary data.</text>
</comment>
<evidence type="ECO:0000313" key="1">
    <source>
        <dbReference type="EMBL" id="KAJ2766207.1"/>
    </source>
</evidence>
<gene>
    <name evidence="1" type="ORF">GGI18_006047</name>
</gene>
<evidence type="ECO:0000313" key="2">
    <source>
        <dbReference type="Proteomes" id="UP001140066"/>
    </source>
</evidence>
<feature type="non-terminal residue" evidence="1">
    <location>
        <position position="1"/>
    </location>
</feature>
<keyword evidence="2" id="KW-1185">Reference proteome</keyword>
<reference evidence="1" key="1">
    <citation type="submission" date="2022-07" db="EMBL/GenBank/DDBJ databases">
        <title>Phylogenomic reconstructions and comparative analyses of Kickxellomycotina fungi.</title>
        <authorList>
            <person name="Reynolds N.K."/>
            <person name="Stajich J.E."/>
            <person name="Barry K."/>
            <person name="Grigoriev I.V."/>
            <person name="Crous P."/>
            <person name="Smith M.E."/>
        </authorList>
    </citation>
    <scope>NUCLEOTIDE SEQUENCE</scope>
    <source>
        <strain evidence="1">BCRC 34191</strain>
    </source>
</reference>
<protein>
    <submittedName>
        <fullName evidence="1">Uncharacterized protein</fullName>
    </submittedName>
</protein>
<name>A0ACC1JS99_9FUNG</name>
<accession>A0ACC1JS99</accession>
<dbReference type="EMBL" id="JANBUK010003762">
    <property type="protein sequence ID" value="KAJ2766207.1"/>
    <property type="molecule type" value="Genomic_DNA"/>
</dbReference>